<organism evidence="6 7">
    <name type="scientific">Acrodontium crateriforme</name>
    <dbReference type="NCBI Taxonomy" id="150365"/>
    <lineage>
        <taxon>Eukaryota</taxon>
        <taxon>Fungi</taxon>
        <taxon>Dikarya</taxon>
        <taxon>Ascomycota</taxon>
        <taxon>Pezizomycotina</taxon>
        <taxon>Dothideomycetes</taxon>
        <taxon>Dothideomycetidae</taxon>
        <taxon>Mycosphaerellales</taxon>
        <taxon>Teratosphaeriaceae</taxon>
        <taxon>Acrodontium</taxon>
    </lineage>
</organism>
<dbReference type="InterPro" id="IPR020846">
    <property type="entry name" value="MFS_dom"/>
</dbReference>
<comment type="subcellular location">
    <subcellularLocation>
        <location evidence="1">Membrane</location>
        <topology evidence="1">Multi-pass membrane protein</topology>
    </subcellularLocation>
</comment>
<reference evidence="6 7" key="1">
    <citation type="submission" date="2023-11" db="EMBL/GenBank/DDBJ databases">
        <title>An acidophilic fungus is an integral part of prey digestion in a carnivorous sundew plant.</title>
        <authorList>
            <person name="Tsai I.J."/>
        </authorList>
    </citation>
    <scope>NUCLEOTIDE SEQUENCE [LARGE SCALE GENOMIC DNA]</scope>
    <source>
        <strain evidence="6">169a</strain>
    </source>
</reference>
<feature type="transmembrane region" description="Helical" evidence="4">
    <location>
        <begin position="147"/>
        <end position="167"/>
    </location>
</feature>
<feature type="domain" description="Major facilitator superfamily (MFS) profile" evidence="5">
    <location>
        <begin position="252"/>
        <end position="446"/>
    </location>
</feature>
<dbReference type="AlphaFoldDB" id="A0AAQ3R410"/>
<feature type="transmembrane region" description="Helical" evidence="4">
    <location>
        <begin position="416"/>
        <end position="436"/>
    </location>
</feature>
<accession>A0AAQ3R410</accession>
<keyword evidence="4" id="KW-0812">Transmembrane</keyword>
<feature type="compositionally biased region" description="Polar residues" evidence="3">
    <location>
        <begin position="1"/>
        <end position="11"/>
    </location>
</feature>
<feature type="transmembrane region" description="Helical" evidence="4">
    <location>
        <begin position="179"/>
        <end position="199"/>
    </location>
</feature>
<feature type="transmembrane region" description="Helical" evidence="4">
    <location>
        <begin position="318"/>
        <end position="337"/>
    </location>
</feature>
<dbReference type="Proteomes" id="UP001303373">
    <property type="component" value="Chromosome 4"/>
</dbReference>
<feature type="transmembrane region" description="Helical" evidence="4">
    <location>
        <begin position="89"/>
        <end position="111"/>
    </location>
</feature>
<feature type="region of interest" description="Disordered" evidence="3">
    <location>
        <begin position="1"/>
        <end position="34"/>
    </location>
</feature>
<dbReference type="InterPro" id="IPR011701">
    <property type="entry name" value="MFS"/>
</dbReference>
<dbReference type="PANTHER" id="PTHR11360:SF305">
    <property type="entry name" value="MAJOR FACILITATOR SUPERFAMILY (MFS) PROFILE DOMAIN-CONTAINING PROTEIN"/>
    <property type="match status" value="1"/>
</dbReference>
<dbReference type="Gene3D" id="1.20.1250.20">
    <property type="entry name" value="MFS general substrate transporter like domains"/>
    <property type="match status" value="2"/>
</dbReference>
<dbReference type="Pfam" id="PF07690">
    <property type="entry name" value="MFS_1"/>
    <property type="match status" value="1"/>
</dbReference>
<keyword evidence="4" id="KW-0472">Membrane</keyword>
<evidence type="ECO:0000313" key="7">
    <source>
        <dbReference type="Proteomes" id="UP001303373"/>
    </source>
</evidence>
<feature type="transmembrane region" description="Helical" evidence="4">
    <location>
        <begin position="343"/>
        <end position="364"/>
    </location>
</feature>
<dbReference type="EMBL" id="CP138583">
    <property type="protein sequence ID" value="WPH00321.1"/>
    <property type="molecule type" value="Genomic_DNA"/>
</dbReference>
<evidence type="ECO:0000256" key="2">
    <source>
        <dbReference type="ARBA" id="ARBA00006727"/>
    </source>
</evidence>
<dbReference type="GO" id="GO:0016020">
    <property type="term" value="C:membrane"/>
    <property type="evidence" value="ECO:0007669"/>
    <property type="project" value="UniProtKB-SubCell"/>
</dbReference>
<keyword evidence="4" id="KW-1133">Transmembrane helix</keyword>
<dbReference type="PROSITE" id="PS50850">
    <property type="entry name" value="MFS"/>
    <property type="match status" value="1"/>
</dbReference>
<feature type="transmembrane region" description="Helical" evidence="4">
    <location>
        <begin position="376"/>
        <end position="404"/>
    </location>
</feature>
<feature type="compositionally biased region" description="Polar residues" evidence="3">
    <location>
        <begin position="19"/>
        <end position="30"/>
    </location>
</feature>
<gene>
    <name evidence="6" type="ORF">R9X50_00314600</name>
</gene>
<evidence type="ECO:0000313" key="6">
    <source>
        <dbReference type="EMBL" id="WPH00321.1"/>
    </source>
</evidence>
<evidence type="ECO:0000256" key="4">
    <source>
        <dbReference type="SAM" id="Phobius"/>
    </source>
</evidence>
<evidence type="ECO:0000256" key="1">
    <source>
        <dbReference type="ARBA" id="ARBA00004141"/>
    </source>
</evidence>
<feature type="transmembrane region" description="Helical" evidence="4">
    <location>
        <begin position="275"/>
        <end position="297"/>
    </location>
</feature>
<keyword evidence="7" id="KW-1185">Reference proteome</keyword>
<sequence>MATSSATSTIELTDRSHAQAPTSESPTSANEADDIAEQSRVADAAVPEGGFAAWSSLAACSVICFWFVGTTYSWGVIQGDLVAKGVSSASTLSFVGSLTIACNAFLAIISAKVLRSIGSRNTALLGILFLASGEIFSSWSVENVGGLFALTGVVEGVGVSLSFMACGTVPAQYFNRKRGLANGIVFASGGLGGAIISFSLDGLLQKLGPAWTLRILGFITLATGLPAAWFVRDRIPPHRRAMIEFSLFKDVRFILLFLAGAVATFPLLVPPFFLPLYSVSIGLSSSTAAALVAAFNFSSAIGRIGAGFLADQFGSINTLFFSLLLSAVSMLAMWPVSTTIGPLITFAIINGASCGPFFALMPTVAGQVFGSARVSVAMGMLVTSWGGGYLLGAPIAGYLLAAYGGQSAGFQAYRPAIFYAGSMALASAGLVGLVRARISPVLFKKV</sequence>
<proteinExistence type="inferred from homology"/>
<feature type="transmembrane region" description="Helical" evidence="4">
    <location>
        <begin position="251"/>
        <end position="269"/>
    </location>
</feature>
<comment type="similarity">
    <text evidence="2">Belongs to the major facilitator superfamily. Monocarboxylate porter (TC 2.A.1.13) family.</text>
</comment>
<name>A0AAQ3R410_9PEZI</name>
<feature type="transmembrane region" description="Helical" evidence="4">
    <location>
        <begin position="211"/>
        <end position="231"/>
    </location>
</feature>
<feature type="transmembrane region" description="Helical" evidence="4">
    <location>
        <begin position="123"/>
        <end position="141"/>
    </location>
</feature>
<evidence type="ECO:0000259" key="5">
    <source>
        <dbReference type="PROSITE" id="PS50850"/>
    </source>
</evidence>
<protein>
    <submittedName>
        <fullName evidence="6">Monocarboxylate transporter</fullName>
    </submittedName>
</protein>
<evidence type="ECO:0000256" key="3">
    <source>
        <dbReference type="SAM" id="MobiDB-lite"/>
    </source>
</evidence>
<feature type="transmembrane region" description="Helical" evidence="4">
    <location>
        <begin position="49"/>
        <end position="69"/>
    </location>
</feature>
<dbReference type="InterPro" id="IPR050327">
    <property type="entry name" value="Proton-linked_MCT"/>
</dbReference>
<dbReference type="PANTHER" id="PTHR11360">
    <property type="entry name" value="MONOCARBOXYLATE TRANSPORTER"/>
    <property type="match status" value="1"/>
</dbReference>
<dbReference type="GO" id="GO:0022857">
    <property type="term" value="F:transmembrane transporter activity"/>
    <property type="evidence" value="ECO:0007669"/>
    <property type="project" value="InterPro"/>
</dbReference>
<dbReference type="InterPro" id="IPR036259">
    <property type="entry name" value="MFS_trans_sf"/>
</dbReference>
<dbReference type="SUPFAM" id="SSF103473">
    <property type="entry name" value="MFS general substrate transporter"/>
    <property type="match status" value="1"/>
</dbReference>